<name>A0A251WZ96_9RHOB</name>
<protein>
    <recommendedName>
        <fullName evidence="5">DUF262 domain-containing protein</fullName>
    </recommendedName>
</protein>
<dbReference type="Proteomes" id="UP000194664">
    <property type="component" value="Unassembled WGS sequence"/>
</dbReference>
<evidence type="ECO:0000259" key="2">
    <source>
        <dbReference type="Pfam" id="PF07510"/>
    </source>
</evidence>
<comment type="caution">
    <text evidence="3">The sequence shown here is derived from an EMBL/GenBank/DDBJ whole genome shotgun (WGS) entry which is preliminary data.</text>
</comment>
<dbReference type="PANTHER" id="PTHR35149:SF1">
    <property type="entry name" value="DUF5655 DOMAIN-CONTAINING PROTEIN"/>
    <property type="match status" value="1"/>
</dbReference>
<reference evidence="3 4" key="1">
    <citation type="submission" date="2016-12" db="EMBL/GenBank/DDBJ databases">
        <title>The draft genome sequence of HSLHS2.</title>
        <authorList>
            <person name="Hu D."/>
            <person name="Wang L."/>
            <person name="Shao Z."/>
        </authorList>
    </citation>
    <scope>NUCLEOTIDE SEQUENCE [LARGE SCALE GENOMIC DNA]</scope>
    <source>
        <strain evidence="3">MCCC 1A06712</strain>
    </source>
</reference>
<dbReference type="InterPro" id="IPR011089">
    <property type="entry name" value="GmrSD_C"/>
</dbReference>
<proteinExistence type="predicted"/>
<evidence type="ECO:0000313" key="4">
    <source>
        <dbReference type="Proteomes" id="UP000194664"/>
    </source>
</evidence>
<evidence type="ECO:0008006" key="5">
    <source>
        <dbReference type="Google" id="ProtNLM"/>
    </source>
</evidence>
<keyword evidence="4" id="KW-1185">Reference proteome</keyword>
<dbReference type="RefSeq" id="WP_086450967.1">
    <property type="nucleotide sequence ID" value="NZ_MSPP01000002.1"/>
</dbReference>
<organism evidence="3 4">
    <name type="scientific">Marivivens niveibacter</name>
    <dbReference type="NCBI Taxonomy" id="1930667"/>
    <lineage>
        <taxon>Bacteria</taxon>
        <taxon>Pseudomonadati</taxon>
        <taxon>Pseudomonadota</taxon>
        <taxon>Alphaproteobacteria</taxon>
        <taxon>Rhodobacterales</taxon>
        <taxon>Paracoccaceae</taxon>
        <taxon>Marivivens group</taxon>
        <taxon>Marivivens</taxon>
    </lineage>
</organism>
<feature type="domain" description="GmrSD restriction endonucleases C-terminal" evidence="2">
    <location>
        <begin position="444"/>
        <end position="572"/>
    </location>
</feature>
<dbReference type="EMBL" id="MSPP01000002">
    <property type="protein sequence ID" value="OUD09631.1"/>
    <property type="molecule type" value="Genomic_DNA"/>
</dbReference>
<feature type="domain" description="GmrSD restriction endonucleases N-terminal" evidence="1">
    <location>
        <begin position="23"/>
        <end position="252"/>
    </location>
</feature>
<dbReference type="OrthoDB" id="9798761at2"/>
<evidence type="ECO:0000259" key="1">
    <source>
        <dbReference type="Pfam" id="PF03235"/>
    </source>
</evidence>
<gene>
    <name evidence="3" type="ORF">BVC71_07270</name>
</gene>
<dbReference type="PANTHER" id="PTHR35149">
    <property type="entry name" value="SLL5132 PROTEIN"/>
    <property type="match status" value="1"/>
</dbReference>
<evidence type="ECO:0000313" key="3">
    <source>
        <dbReference type="EMBL" id="OUD09631.1"/>
    </source>
</evidence>
<dbReference type="Pfam" id="PF03235">
    <property type="entry name" value="GmrSD_N"/>
    <property type="match status" value="1"/>
</dbReference>
<dbReference type="AlphaFoldDB" id="A0A251WZ96"/>
<accession>A0A251WZ96</accession>
<sequence length="585" mass="65934">MDSALKVTDQADEIAFSAMVGGDNIINIPLFQRAYRWKPSNIGEFWDDIDSILDETSRSHFLGVLVLVPQNRKVGHPVVLDVVDGQQRLSTCYITLMAMAYAAAESGHIDWATEVIQSFLLTRKFLTYSTNTRLIPSAADRQQFHNLWAKLRSLTPFSANHFGGVEALTPQPSGEPKGRMQKAFEISLKRCRQIIKDQGFSKIEEVFEVVTGKMSFVTINLRSPTAAPAIFERLNARGEKINISDLVRNEVFSRVGDDAARAKQIFESHWEPFVNLFGERDGSFENFLFPYGLTIKSNITKADLFTVLREHWQAKDGPMEIVQAMNAFVGPYLVLETGKTTLTIDPEVSRAYAKLNRLNVPSTTYSFLLRLAKSVSDGLVSSKTATEIVDVIESFLFRRAVCGIEPSGLHAVFKTLWAECEKSADGVSAISVIKSISRRSTVPWPNDIEFEQAIRVDDLYSRKVCRFALQEFEKFTQGETPKDDFHIEHIYPQKPGKDWTDSQKEELAPLVNCWANLIPLTVQMNPSLGNASYIKKSAQFANSIFASPRKIAKQFDDWNITNITKRADEIAAFAKQRWPHVRVTS</sequence>
<dbReference type="Pfam" id="PF07510">
    <property type="entry name" value="GmrSD_C"/>
    <property type="match status" value="1"/>
</dbReference>
<dbReference type="InterPro" id="IPR004919">
    <property type="entry name" value="GmrSD_N"/>
</dbReference>